<sequence>MNSISHSIRFITLISTILTIIPISDTYSSPDSQTYDIKTDFTIVMIIPLIFNFLNLFGSLYICYRTYLLWKYDYDKFIPLSTRFPFYIAITDFLFSMIIVIDFSYSASNVTVLEDEGIDGVVTWPSPYCEMLGLLNTSFILLNMTLVGAISVTTWLRVVRECYFNWGKYDYKIWFPIIFVSFIIPLISAREFGAQKYW</sequence>
<keyword evidence="1" id="KW-1133">Transmembrane helix</keyword>
<protein>
    <recommendedName>
        <fullName evidence="4">G-protein coupled receptors family 1 profile domain-containing protein</fullName>
    </recommendedName>
</protein>
<keyword evidence="1" id="KW-0472">Membrane</keyword>
<dbReference type="Proteomes" id="UP000265703">
    <property type="component" value="Unassembled WGS sequence"/>
</dbReference>
<keyword evidence="3" id="KW-1185">Reference proteome</keyword>
<dbReference type="OrthoDB" id="2376869at2759"/>
<evidence type="ECO:0000256" key="1">
    <source>
        <dbReference type="SAM" id="Phobius"/>
    </source>
</evidence>
<feature type="transmembrane region" description="Helical" evidence="1">
    <location>
        <begin position="171"/>
        <end position="189"/>
    </location>
</feature>
<name>A0A397T7S8_9GLOM</name>
<evidence type="ECO:0000313" key="3">
    <source>
        <dbReference type="Proteomes" id="UP000265703"/>
    </source>
</evidence>
<feature type="transmembrane region" description="Helical" evidence="1">
    <location>
        <begin position="43"/>
        <end position="64"/>
    </location>
</feature>
<evidence type="ECO:0000313" key="2">
    <source>
        <dbReference type="EMBL" id="RIA94340.1"/>
    </source>
</evidence>
<feature type="transmembrane region" description="Helical" evidence="1">
    <location>
        <begin position="140"/>
        <end position="159"/>
    </location>
</feature>
<feature type="transmembrane region" description="Helical" evidence="1">
    <location>
        <begin position="84"/>
        <end position="105"/>
    </location>
</feature>
<gene>
    <name evidence="2" type="ORF">C1645_572104</name>
</gene>
<evidence type="ECO:0008006" key="4">
    <source>
        <dbReference type="Google" id="ProtNLM"/>
    </source>
</evidence>
<reference evidence="2 3" key="1">
    <citation type="submission" date="2018-06" db="EMBL/GenBank/DDBJ databases">
        <title>Comparative genomics reveals the genomic features of Rhizophagus irregularis, R. cerebriforme, R. diaphanum and Gigaspora rosea, and their symbiotic lifestyle signature.</title>
        <authorList>
            <person name="Morin E."/>
            <person name="San Clemente H."/>
            <person name="Chen E.C.H."/>
            <person name="De La Providencia I."/>
            <person name="Hainaut M."/>
            <person name="Kuo A."/>
            <person name="Kohler A."/>
            <person name="Murat C."/>
            <person name="Tang N."/>
            <person name="Roy S."/>
            <person name="Loubradou J."/>
            <person name="Henrissat B."/>
            <person name="Grigoriev I.V."/>
            <person name="Corradi N."/>
            <person name="Roux C."/>
            <person name="Martin F.M."/>
        </authorList>
    </citation>
    <scope>NUCLEOTIDE SEQUENCE [LARGE SCALE GENOMIC DNA]</scope>
    <source>
        <strain evidence="2 3">DAOM 227022</strain>
    </source>
</reference>
<comment type="caution">
    <text evidence="2">The sequence shown here is derived from an EMBL/GenBank/DDBJ whole genome shotgun (WGS) entry which is preliminary data.</text>
</comment>
<keyword evidence="1" id="KW-0812">Transmembrane</keyword>
<proteinExistence type="predicted"/>
<accession>A0A397T7S8</accession>
<feature type="transmembrane region" description="Helical" evidence="1">
    <location>
        <begin position="7"/>
        <end position="23"/>
    </location>
</feature>
<dbReference type="EMBL" id="QKYT01000083">
    <property type="protein sequence ID" value="RIA94340.1"/>
    <property type="molecule type" value="Genomic_DNA"/>
</dbReference>
<dbReference type="AlphaFoldDB" id="A0A397T7S8"/>
<organism evidence="2 3">
    <name type="scientific">Glomus cerebriforme</name>
    <dbReference type="NCBI Taxonomy" id="658196"/>
    <lineage>
        <taxon>Eukaryota</taxon>
        <taxon>Fungi</taxon>
        <taxon>Fungi incertae sedis</taxon>
        <taxon>Mucoromycota</taxon>
        <taxon>Glomeromycotina</taxon>
        <taxon>Glomeromycetes</taxon>
        <taxon>Glomerales</taxon>
        <taxon>Glomeraceae</taxon>
        <taxon>Glomus</taxon>
    </lineage>
</organism>